<evidence type="ECO:0000313" key="6">
    <source>
        <dbReference type="Proteomes" id="UP000218677"/>
    </source>
</evidence>
<dbReference type="SMART" id="SM00342">
    <property type="entry name" value="HTH_ARAC"/>
    <property type="match status" value="1"/>
</dbReference>
<keyword evidence="2" id="KW-0238">DNA-binding</keyword>
<protein>
    <submittedName>
        <fullName evidence="5">AraC family transcriptional regulator</fullName>
    </submittedName>
</protein>
<dbReference type="Proteomes" id="UP000218677">
    <property type="component" value="Unassembled WGS sequence"/>
</dbReference>
<dbReference type="InterPro" id="IPR050204">
    <property type="entry name" value="AraC_XylS_family_regulators"/>
</dbReference>
<evidence type="ECO:0000313" key="5">
    <source>
        <dbReference type="EMBL" id="PCF94347.1"/>
    </source>
</evidence>
<comment type="caution">
    <text evidence="5">The sequence shown here is derived from an EMBL/GenBank/DDBJ whole genome shotgun (WGS) entry which is preliminary data.</text>
</comment>
<keyword evidence="6" id="KW-1185">Reference proteome</keyword>
<dbReference type="Pfam" id="PF20240">
    <property type="entry name" value="DUF6597"/>
    <property type="match status" value="1"/>
</dbReference>
<sequence>MVDPMTDLILPSNANYLNFQHRLPDKRLAPWVQCLWSIGGTGRLAEPRTEKFYPDAGASLSIRLTSSHPIITFCFNRHTLIETLDTTAPCLGIRFKAAGAHCLLGLLPEAFTDTHHRLDNELEPLSLQTSSLQRPRLQGLKPVVERLYQLDSQQGLRLLETWLLHRLESQPPSDSRITTIVQAIGELQLPPQQLGATLGFTRRTLERKLKREVGVTPGQLVAYSRLNRARHGLLETTLPLAEIALQCGYYDQAHFTHAFQSLAYETPAAYRKRKLSQIYKA</sequence>
<dbReference type="EMBL" id="NWUX01000020">
    <property type="protein sequence ID" value="PCF94347.1"/>
    <property type="molecule type" value="Genomic_DNA"/>
</dbReference>
<evidence type="ECO:0000256" key="3">
    <source>
        <dbReference type="ARBA" id="ARBA00023163"/>
    </source>
</evidence>
<evidence type="ECO:0000256" key="2">
    <source>
        <dbReference type="ARBA" id="ARBA00023125"/>
    </source>
</evidence>
<dbReference type="Gene3D" id="1.10.10.60">
    <property type="entry name" value="Homeodomain-like"/>
    <property type="match status" value="1"/>
</dbReference>
<proteinExistence type="predicted"/>
<evidence type="ECO:0000259" key="4">
    <source>
        <dbReference type="PROSITE" id="PS01124"/>
    </source>
</evidence>
<accession>A0A2A4HIS6</accession>
<dbReference type="PROSITE" id="PS01124">
    <property type="entry name" value="HTH_ARAC_FAMILY_2"/>
    <property type="match status" value="1"/>
</dbReference>
<name>A0A2A4HIS6_9GAMM</name>
<evidence type="ECO:0000256" key="1">
    <source>
        <dbReference type="ARBA" id="ARBA00023015"/>
    </source>
</evidence>
<dbReference type="GO" id="GO:0043565">
    <property type="term" value="F:sequence-specific DNA binding"/>
    <property type="evidence" value="ECO:0007669"/>
    <property type="project" value="InterPro"/>
</dbReference>
<dbReference type="SUPFAM" id="SSF46689">
    <property type="entry name" value="Homeodomain-like"/>
    <property type="match status" value="1"/>
</dbReference>
<dbReference type="OrthoDB" id="9809338at2"/>
<feature type="domain" description="HTH araC/xylS-type" evidence="4">
    <location>
        <begin position="175"/>
        <end position="273"/>
    </location>
</feature>
<dbReference type="InterPro" id="IPR046532">
    <property type="entry name" value="DUF6597"/>
</dbReference>
<dbReference type="AlphaFoldDB" id="A0A2A4HIS6"/>
<dbReference type="InterPro" id="IPR009057">
    <property type="entry name" value="Homeodomain-like_sf"/>
</dbReference>
<reference evidence="6" key="1">
    <citation type="submission" date="2017-09" db="EMBL/GenBank/DDBJ databases">
        <authorList>
            <person name="Cho G.-S."/>
            <person name="Oguntoyinbo F.A."/>
            <person name="Cnockaert M."/>
            <person name="Kabisch J."/>
            <person name="Neve H."/>
            <person name="Bockelmann W."/>
            <person name="Wenning M."/>
            <person name="Franz C.M."/>
            <person name="Vandamme P."/>
        </authorList>
    </citation>
    <scope>NUCLEOTIDE SEQUENCE [LARGE SCALE GENOMIC DNA]</scope>
    <source>
        <strain evidence="6">MBT G8648</strain>
    </source>
</reference>
<dbReference type="InterPro" id="IPR018060">
    <property type="entry name" value="HTH_AraC"/>
</dbReference>
<dbReference type="PANTHER" id="PTHR46796">
    <property type="entry name" value="HTH-TYPE TRANSCRIPTIONAL ACTIVATOR RHAS-RELATED"/>
    <property type="match status" value="1"/>
</dbReference>
<keyword evidence="1" id="KW-0805">Transcription regulation</keyword>
<dbReference type="Pfam" id="PF12833">
    <property type="entry name" value="HTH_18"/>
    <property type="match status" value="1"/>
</dbReference>
<organism evidence="5 6">
    <name type="scientific">Vreelandella nigrificans</name>
    <dbReference type="NCBI Taxonomy" id="2042704"/>
    <lineage>
        <taxon>Bacteria</taxon>
        <taxon>Pseudomonadati</taxon>
        <taxon>Pseudomonadota</taxon>
        <taxon>Gammaproteobacteria</taxon>
        <taxon>Oceanospirillales</taxon>
        <taxon>Halomonadaceae</taxon>
        <taxon>Vreelandella</taxon>
    </lineage>
</organism>
<keyword evidence="3" id="KW-0804">Transcription</keyword>
<dbReference type="GO" id="GO:0003700">
    <property type="term" value="F:DNA-binding transcription factor activity"/>
    <property type="evidence" value="ECO:0007669"/>
    <property type="project" value="InterPro"/>
</dbReference>
<gene>
    <name evidence="5" type="ORF">CPA45_17585</name>
</gene>